<dbReference type="InterPro" id="IPR035903">
    <property type="entry name" value="HesB-like_dom_sf"/>
</dbReference>
<sequence>MSEVEFNNQLTNEVSISPEAMNQLAAIIGQEADASGIRIYVSGGGCGGMTYGMTLVEQPTEFDCVLETEKLNVYVDSVALGYLNGVEIDYKTEGVNQSFVFKNVFAQTGGSGACGGCGGASGGGGGCA</sequence>
<dbReference type="GO" id="GO:0051539">
    <property type="term" value="F:4 iron, 4 sulfur cluster binding"/>
    <property type="evidence" value="ECO:0007669"/>
    <property type="project" value="TreeGrafter"/>
</dbReference>
<protein>
    <recommendedName>
        <fullName evidence="1">Core domain-containing protein</fullName>
    </recommendedName>
</protein>
<dbReference type="InterPro" id="IPR000361">
    <property type="entry name" value="ATAP_core_dom"/>
</dbReference>
<gene>
    <name evidence="2" type="ORF">MNBD_GAMMA08-2679</name>
</gene>
<evidence type="ECO:0000313" key="2">
    <source>
        <dbReference type="EMBL" id="VAW67593.1"/>
    </source>
</evidence>
<evidence type="ECO:0000259" key="1">
    <source>
        <dbReference type="Pfam" id="PF01521"/>
    </source>
</evidence>
<name>A0A3B0XTX2_9ZZZZ</name>
<feature type="domain" description="Core" evidence="1">
    <location>
        <begin position="13"/>
        <end position="106"/>
    </location>
</feature>
<dbReference type="PANTHER" id="PTHR43011:SF1">
    <property type="entry name" value="IRON-SULFUR CLUSTER ASSEMBLY 2 HOMOLOG, MITOCHONDRIAL"/>
    <property type="match status" value="1"/>
</dbReference>
<dbReference type="Pfam" id="PF01521">
    <property type="entry name" value="Fe-S_biosyn"/>
    <property type="match status" value="1"/>
</dbReference>
<organism evidence="2">
    <name type="scientific">hydrothermal vent metagenome</name>
    <dbReference type="NCBI Taxonomy" id="652676"/>
    <lineage>
        <taxon>unclassified sequences</taxon>
        <taxon>metagenomes</taxon>
        <taxon>ecological metagenomes</taxon>
    </lineage>
</organism>
<dbReference type="EMBL" id="UOFH01000396">
    <property type="protein sequence ID" value="VAW67593.1"/>
    <property type="molecule type" value="Genomic_DNA"/>
</dbReference>
<dbReference type="GO" id="GO:0016226">
    <property type="term" value="P:iron-sulfur cluster assembly"/>
    <property type="evidence" value="ECO:0007669"/>
    <property type="project" value="InterPro"/>
</dbReference>
<dbReference type="SUPFAM" id="SSF89360">
    <property type="entry name" value="HesB-like domain"/>
    <property type="match status" value="1"/>
</dbReference>
<dbReference type="AlphaFoldDB" id="A0A3B0XTX2"/>
<dbReference type="GO" id="GO:0005506">
    <property type="term" value="F:iron ion binding"/>
    <property type="evidence" value="ECO:0007669"/>
    <property type="project" value="TreeGrafter"/>
</dbReference>
<dbReference type="NCBIfam" id="TIGR00049">
    <property type="entry name" value="iron-sulfur cluster assembly accessory protein"/>
    <property type="match status" value="1"/>
</dbReference>
<dbReference type="InterPro" id="IPR016092">
    <property type="entry name" value="ATAP"/>
</dbReference>
<dbReference type="Gene3D" id="2.60.300.12">
    <property type="entry name" value="HesB-like domain"/>
    <property type="match status" value="1"/>
</dbReference>
<dbReference type="GO" id="GO:0051537">
    <property type="term" value="F:2 iron, 2 sulfur cluster binding"/>
    <property type="evidence" value="ECO:0007669"/>
    <property type="project" value="TreeGrafter"/>
</dbReference>
<dbReference type="PANTHER" id="PTHR43011">
    <property type="entry name" value="IRON-SULFUR CLUSTER ASSEMBLY 2 HOMOLOG, MITOCHONDRIAL"/>
    <property type="match status" value="1"/>
</dbReference>
<accession>A0A3B0XTX2</accession>
<proteinExistence type="predicted"/>
<reference evidence="2" key="1">
    <citation type="submission" date="2018-06" db="EMBL/GenBank/DDBJ databases">
        <authorList>
            <person name="Zhirakovskaya E."/>
        </authorList>
    </citation>
    <scope>NUCLEOTIDE SEQUENCE</scope>
</reference>